<dbReference type="GO" id="GO:0000978">
    <property type="term" value="F:RNA polymerase II cis-regulatory region sequence-specific DNA binding"/>
    <property type="evidence" value="ECO:0007669"/>
    <property type="project" value="TreeGrafter"/>
</dbReference>
<name>A0A4W3IGV1_CALMI</name>
<reference evidence="12" key="1">
    <citation type="journal article" date="2006" name="Science">
        <title>Ancient noncoding elements conserved in the human genome.</title>
        <authorList>
            <person name="Venkatesh B."/>
            <person name="Kirkness E.F."/>
            <person name="Loh Y.H."/>
            <person name="Halpern A.L."/>
            <person name="Lee A.P."/>
            <person name="Johnson J."/>
            <person name="Dandona N."/>
            <person name="Viswanathan L.D."/>
            <person name="Tay A."/>
            <person name="Venter J.C."/>
            <person name="Strausberg R.L."/>
            <person name="Brenner S."/>
        </authorList>
    </citation>
    <scope>NUCLEOTIDE SEQUENCE [LARGE SCALE GENOMIC DNA]</scope>
</reference>
<dbReference type="GO" id="GO:0005634">
    <property type="term" value="C:nucleus"/>
    <property type="evidence" value="ECO:0007669"/>
    <property type="project" value="UniProtKB-SubCell"/>
</dbReference>
<dbReference type="PANTHER" id="PTHR45718">
    <property type="entry name" value="TRANSCRIPTIONAL ACTIVATOR CUBITUS INTERRUPTUS"/>
    <property type="match status" value="1"/>
</dbReference>
<keyword evidence="3" id="KW-0479">Metal-binding</keyword>
<feature type="compositionally biased region" description="Polar residues" evidence="9">
    <location>
        <begin position="307"/>
        <end position="319"/>
    </location>
</feature>
<feature type="region of interest" description="Disordered" evidence="9">
    <location>
        <begin position="28"/>
        <end position="62"/>
    </location>
</feature>
<dbReference type="InterPro" id="IPR043359">
    <property type="entry name" value="GLI-like"/>
</dbReference>
<feature type="compositionally biased region" description="Basic residues" evidence="9">
    <location>
        <begin position="451"/>
        <end position="467"/>
    </location>
</feature>
<dbReference type="STRING" id="7868.ENSCMIP00000026686"/>
<feature type="domain" description="C2H2-type" evidence="10">
    <location>
        <begin position="374"/>
        <end position="401"/>
    </location>
</feature>
<dbReference type="Pfam" id="PF00096">
    <property type="entry name" value="zf-C2H2"/>
    <property type="match status" value="1"/>
</dbReference>
<evidence type="ECO:0000256" key="1">
    <source>
        <dbReference type="ARBA" id="ARBA00004123"/>
    </source>
</evidence>
<feature type="region of interest" description="Disordered" evidence="9">
    <location>
        <begin position="307"/>
        <end position="327"/>
    </location>
</feature>
<dbReference type="PROSITE" id="PS50157">
    <property type="entry name" value="ZINC_FINGER_C2H2_2"/>
    <property type="match status" value="4"/>
</dbReference>
<evidence type="ECO:0000256" key="5">
    <source>
        <dbReference type="ARBA" id="ARBA00022771"/>
    </source>
</evidence>
<evidence type="ECO:0000256" key="6">
    <source>
        <dbReference type="ARBA" id="ARBA00022833"/>
    </source>
</evidence>
<dbReference type="GO" id="GO:0000981">
    <property type="term" value="F:DNA-binding transcription factor activity, RNA polymerase II-specific"/>
    <property type="evidence" value="ECO:0007669"/>
    <property type="project" value="TreeGrafter"/>
</dbReference>
<organism evidence="11 12">
    <name type="scientific">Callorhinchus milii</name>
    <name type="common">Ghost shark</name>
    <dbReference type="NCBI Taxonomy" id="7868"/>
    <lineage>
        <taxon>Eukaryota</taxon>
        <taxon>Metazoa</taxon>
        <taxon>Chordata</taxon>
        <taxon>Craniata</taxon>
        <taxon>Vertebrata</taxon>
        <taxon>Chondrichthyes</taxon>
        <taxon>Holocephali</taxon>
        <taxon>Chimaeriformes</taxon>
        <taxon>Callorhinchidae</taxon>
        <taxon>Callorhinchus</taxon>
    </lineage>
</organism>
<keyword evidence="7" id="KW-0539">Nucleus</keyword>
<dbReference type="AlphaFoldDB" id="A0A4W3IGV1"/>
<evidence type="ECO:0000256" key="8">
    <source>
        <dbReference type="PROSITE-ProRule" id="PRU00042"/>
    </source>
</evidence>
<keyword evidence="5 8" id="KW-0863">Zinc-finger</keyword>
<feature type="domain" description="C2H2-type" evidence="10">
    <location>
        <begin position="335"/>
        <end position="365"/>
    </location>
</feature>
<feature type="region of interest" description="Disordered" evidence="9">
    <location>
        <begin position="250"/>
        <end position="290"/>
    </location>
</feature>
<reference evidence="11" key="5">
    <citation type="submission" date="2025-09" db="UniProtKB">
        <authorList>
            <consortium name="Ensembl"/>
        </authorList>
    </citation>
    <scope>IDENTIFICATION</scope>
</reference>
<evidence type="ECO:0000256" key="4">
    <source>
        <dbReference type="ARBA" id="ARBA00022737"/>
    </source>
</evidence>
<dbReference type="GO" id="GO:0008270">
    <property type="term" value="F:zinc ion binding"/>
    <property type="evidence" value="ECO:0007669"/>
    <property type="project" value="UniProtKB-KW"/>
</dbReference>
<feature type="domain" description="C2H2-type" evidence="10">
    <location>
        <begin position="402"/>
        <end position="431"/>
    </location>
</feature>
<keyword evidence="4" id="KW-0677">Repeat</keyword>
<dbReference type="Gene3D" id="3.30.160.60">
    <property type="entry name" value="Classic Zinc Finger"/>
    <property type="match status" value="4"/>
</dbReference>
<dbReference type="FunFam" id="3.30.160.60:FF:000453">
    <property type="entry name" value="GLIS family zinc finger 3"/>
    <property type="match status" value="1"/>
</dbReference>
<dbReference type="Pfam" id="PF23561">
    <property type="entry name" value="zf-C2H2_15"/>
    <property type="match status" value="1"/>
</dbReference>
<evidence type="ECO:0000256" key="3">
    <source>
        <dbReference type="ARBA" id="ARBA00022723"/>
    </source>
</evidence>
<dbReference type="InParanoid" id="A0A4W3IGV1"/>
<dbReference type="PROSITE" id="PS00028">
    <property type="entry name" value="ZINC_FINGER_C2H2_1"/>
    <property type="match status" value="3"/>
</dbReference>
<feature type="compositionally biased region" description="Basic and acidic residues" evidence="9">
    <location>
        <begin position="250"/>
        <end position="261"/>
    </location>
</feature>
<dbReference type="SUPFAM" id="SSF57667">
    <property type="entry name" value="beta-beta-alpha zinc fingers"/>
    <property type="match status" value="3"/>
</dbReference>
<reference evidence="12" key="2">
    <citation type="journal article" date="2007" name="PLoS Biol.">
        <title>Survey sequencing and comparative analysis of the elephant shark (Callorhinchus milii) genome.</title>
        <authorList>
            <person name="Venkatesh B."/>
            <person name="Kirkness E.F."/>
            <person name="Loh Y.H."/>
            <person name="Halpern A.L."/>
            <person name="Lee A.P."/>
            <person name="Johnson J."/>
            <person name="Dandona N."/>
            <person name="Viswanathan L.D."/>
            <person name="Tay A."/>
            <person name="Venter J.C."/>
            <person name="Strausberg R.L."/>
            <person name="Brenner S."/>
        </authorList>
    </citation>
    <scope>NUCLEOTIDE SEQUENCE [LARGE SCALE GENOMIC DNA]</scope>
</reference>
<accession>A0A4W3IGV1</accession>
<dbReference type="InterPro" id="IPR056436">
    <property type="entry name" value="Znf-C2H2_ZIC1-5/GLI1-3-like"/>
</dbReference>
<dbReference type="InterPro" id="IPR013087">
    <property type="entry name" value="Znf_C2H2_type"/>
</dbReference>
<dbReference type="GeneTree" id="ENSGT00940000159218"/>
<dbReference type="FunFam" id="3.30.160.60:FF:000359">
    <property type="entry name" value="GLIS family zinc finger 2"/>
    <property type="match status" value="1"/>
</dbReference>
<dbReference type="SMART" id="SM00355">
    <property type="entry name" value="ZnF_C2H2"/>
    <property type="match status" value="4"/>
</dbReference>
<dbReference type="PANTHER" id="PTHR45718:SF3">
    <property type="entry name" value="ZINC FINGER PROTEIN GLIS1"/>
    <property type="match status" value="1"/>
</dbReference>
<comment type="subcellular location">
    <subcellularLocation>
        <location evidence="1">Nucleus</location>
    </subcellularLocation>
</comment>
<proteinExistence type="inferred from homology"/>
<feature type="compositionally biased region" description="Polar residues" evidence="9">
    <location>
        <begin position="31"/>
        <end position="43"/>
    </location>
</feature>
<protein>
    <recommendedName>
        <fullName evidence="10">C2H2-type domain-containing protein</fullName>
    </recommendedName>
</protein>
<evidence type="ECO:0000256" key="2">
    <source>
        <dbReference type="ARBA" id="ARBA00010831"/>
    </source>
</evidence>
<dbReference type="Ensembl" id="ENSCMIT00000027116.1">
    <property type="protein sequence ID" value="ENSCMIP00000026686.1"/>
    <property type="gene ID" value="ENSCMIG00000011667.1"/>
</dbReference>
<reference evidence="12" key="3">
    <citation type="journal article" date="2014" name="Nature">
        <title>Elephant shark genome provides unique insights into gnathostome evolution.</title>
        <authorList>
            <consortium name="International Elephant Shark Genome Sequencing Consortium"/>
            <person name="Venkatesh B."/>
            <person name="Lee A.P."/>
            <person name="Ravi V."/>
            <person name="Maurya A.K."/>
            <person name="Lian M.M."/>
            <person name="Swann J.B."/>
            <person name="Ohta Y."/>
            <person name="Flajnik M.F."/>
            <person name="Sutoh Y."/>
            <person name="Kasahara M."/>
            <person name="Hoon S."/>
            <person name="Gangu V."/>
            <person name="Roy S.W."/>
            <person name="Irimia M."/>
            <person name="Korzh V."/>
            <person name="Kondrychyn I."/>
            <person name="Lim Z.W."/>
            <person name="Tay B.H."/>
            <person name="Tohari S."/>
            <person name="Kong K.W."/>
            <person name="Ho S."/>
            <person name="Lorente-Galdos B."/>
            <person name="Quilez J."/>
            <person name="Marques-Bonet T."/>
            <person name="Raney B.J."/>
            <person name="Ingham P.W."/>
            <person name="Tay A."/>
            <person name="Hillier L.W."/>
            <person name="Minx P."/>
            <person name="Boehm T."/>
            <person name="Wilson R.K."/>
            <person name="Brenner S."/>
            <person name="Warren W.C."/>
        </authorList>
    </citation>
    <scope>NUCLEOTIDE SEQUENCE [LARGE SCALE GENOMIC DNA]</scope>
</reference>
<evidence type="ECO:0000313" key="11">
    <source>
        <dbReference type="Ensembl" id="ENSCMIP00000026686.1"/>
    </source>
</evidence>
<feature type="domain" description="C2H2-type" evidence="10">
    <location>
        <begin position="432"/>
        <end position="463"/>
    </location>
</feature>
<evidence type="ECO:0000313" key="12">
    <source>
        <dbReference type="Proteomes" id="UP000314986"/>
    </source>
</evidence>
<evidence type="ECO:0000259" key="10">
    <source>
        <dbReference type="PROSITE" id="PS50157"/>
    </source>
</evidence>
<reference evidence="11" key="4">
    <citation type="submission" date="2025-08" db="UniProtKB">
        <authorList>
            <consortium name="Ensembl"/>
        </authorList>
    </citation>
    <scope>IDENTIFICATION</scope>
</reference>
<feature type="region of interest" description="Disordered" evidence="9">
    <location>
        <begin position="450"/>
        <end position="475"/>
    </location>
</feature>
<comment type="similarity">
    <text evidence="2">Belongs to the GLI C2H2-type zinc-finger protein family.</text>
</comment>
<dbReference type="FunFam" id="3.30.160.60:FF:000031">
    <property type="entry name" value="GLI family zinc finger 3"/>
    <property type="match status" value="1"/>
</dbReference>
<dbReference type="FunFam" id="3.30.160.60:FF:000048">
    <property type="entry name" value="GLI family zinc finger 3"/>
    <property type="match status" value="1"/>
</dbReference>
<evidence type="ECO:0000256" key="9">
    <source>
        <dbReference type="SAM" id="MobiDB-lite"/>
    </source>
</evidence>
<dbReference type="InterPro" id="IPR036236">
    <property type="entry name" value="Znf_C2H2_sf"/>
</dbReference>
<keyword evidence="12" id="KW-1185">Reference proteome</keyword>
<dbReference type="Proteomes" id="UP000314986">
    <property type="component" value="Unassembled WGS sequence"/>
</dbReference>
<keyword evidence="6" id="KW-0862">Zinc</keyword>
<evidence type="ECO:0000256" key="7">
    <source>
        <dbReference type="ARBA" id="ARBA00023242"/>
    </source>
</evidence>
<sequence length="475" mass="50977">MESAGGLDYLAGGLSVAAHTCRLIGPHPSSAPANYSPGTTASKSLAPASRPPPPDRKCGIGSAPPGLSRLPWLSPKDGFAAHHSIFPLKIPKVGFHGNQHNKGNHVYSPSYLAPNKSHVLESQSIALHQLEAIVQSGSHAGNGLTESSLARSLSNSRSFVSLDSSARSELKNLPSVPIKTEWPRAYPGVSVLGIDVAASAPVSPFTGSNGLRLASDDGKTCGLPSCFTLGTVPVLAPSVPHFVPCGAEPERGEGQRARVSDQRCPGLVSRHGPVRINPLKNEQTDGYSPDGSLHSCRLASPLSYPCQSHANPAHSPNTHRQPDDTGKAPCAHGGQSCRWLDCSATYGHQEELVRHIEKVHIDQRSGEDFTCLWASCVRHCRPFNARYKLLIHMRVHSGEKPNKCMFEGCSKAFSRLENLKIHLRSHTGEKPYLCQQPGCLKAFSNSSDRAKHQRTHLHTASPARRRVAPSPLATP</sequence>